<sequence>KLYHKQRSVRINLDACSKLEGEVGMIRFGSVKGENKYKPGPM</sequence>
<protein>
    <submittedName>
        <fullName evidence="1">13964_t:CDS:1</fullName>
    </submittedName>
</protein>
<comment type="caution">
    <text evidence="1">The sequence shown here is derived from an EMBL/GenBank/DDBJ whole genome shotgun (WGS) entry which is preliminary data.</text>
</comment>
<gene>
    <name evidence="1" type="ORF">SPELUC_LOCUS17346</name>
</gene>
<dbReference type="Proteomes" id="UP000789366">
    <property type="component" value="Unassembled WGS sequence"/>
</dbReference>
<organism evidence="1 2">
    <name type="scientific">Cetraspora pellucida</name>
    <dbReference type="NCBI Taxonomy" id="1433469"/>
    <lineage>
        <taxon>Eukaryota</taxon>
        <taxon>Fungi</taxon>
        <taxon>Fungi incertae sedis</taxon>
        <taxon>Mucoromycota</taxon>
        <taxon>Glomeromycotina</taxon>
        <taxon>Glomeromycetes</taxon>
        <taxon>Diversisporales</taxon>
        <taxon>Gigasporaceae</taxon>
        <taxon>Cetraspora</taxon>
    </lineage>
</organism>
<feature type="non-terminal residue" evidence="1">
    <location>
        <position position="1"/>
    </location>
</feature>
<reference evidence="1" key="1">
    <citation type="submission" date="2021-06" db="EMBL/GenBank/DDBJ databases">
        <authorList>
            <person name="Kallberg Y."/>
            <person name="Tangrot J."/>
            <person name="Rosling A."/>
        </authorList>
    </citation>
    <scope>NUCLEOTIDE SEQUENCE</scope>
    <source>
        <strain evidence="1">28 12/20/2015</strain>
    </source>
</reference>
<dbReference type="EMBL" id="CAJVPW010070427">
    <property type="protein sequence ID" value="CAG8792342.1"/>
    <property type="molecule type" value="Genomic_DNA"/>
</dbReference>
<proteinExistence type="predicted"/>
<evidence type="ECO:0000313" key="2">
    <source>
        <dbReference type="Proteomes" id="UP000789366"/>
    </source>
</evidence>
<name>A0ACA9RFS7_9GLOM</name>
<keyword evidence="2" id="KW-1185">Reference proteome</keyword>
<evidence type="ECO:0000313" key="1">
    <source>
        <dbReference type="EMBL" id="CAG8792342.1"/>
    </source>
</evidence>
<accession>A0ACA9RFS7</accession>